<gene>
    <name evidence="1" type="ORF">JMA_20120</name>
</gene>
<dbReference type="BioCyc" id="JESP1508404:G14D9-11267-MONOMER"/>
<evidence type="ECO:0000313" key="1">
    <source>
        <dbReference type="EMBL" id="AJD91329.1"/>
    </source>
</evidence>
<keyword evidence="2" id="KW-1185">Reference proteome</keyword>
<dbReference type="STRING" id="1508404.JMA_20120"/>
<evidence type="ECO:0000313" key="2">
    <source>
        <dbReference type="Proteomes" id="UP000031449"/>
    </source>
</evidence>
<accession>A0A0B5ATK6</accession>
<name>A0A0B5ATK6_9BACL</name>
<reference evidence="1 2" key="1">
    <citation type="submission" date="2014-08" db="EMBL/GenBank/DDBJ databases">
        <title>Complete genome of a marine bacteria Jeotgalibacillus malaysiensis.</title>
        <authorList>
            <person name="Yaakop A.S."/>
            <person name="Chan K.-G."/>
            <person name="Goh K.M."/>
        </authorList>
    </citation>
    <scope>NUCLEOTIDE SEQUENCE [LARGE SCALE GENOMIC DNA]</scope>
    <source>
        <strain evidence="1 2">D5</strain>
    </source>
</reference>
<organism evidence="1 2">
    <name type="scientific">Jeotgalibacillus malaysiensis</name>
    <dbReference type="NCBI Taxonomy" id="1508404"/>
    <lineage>
        <taxon>Bacteria</taxon>
        <taxon>Bacillati</taxon>
        <taxon>Bacillota</taxon>
        <taxon>Bacilli</taxon>
        <taxon>Bacillales</taxon>
        <taxon>Caryophanaceae</taxon>
        <taxon>Jeotgalibacillus</taxon>
    </lineage>
</organism>
<proteinExistence type="predicted"/>
<dbReference type="HOGENOM" id="CLU_3099736_0_0_9"/>
<sequence>MLSAGAPFDGAIPVFSCSTISSCAKTAHSFNPSKIFKNLGSTYVKFNYDQI</sequence>
<dbReference type="AlphaFoldDB" id="A0A0B5ATK6"/>
<dbReference type="Proteomes" id="UP000031449">
    <property type="component" value="Chromosome"/>
</dbReference>
<protein>
    <submittedName>
        <fullName evidence="1">Uncharacterized protein</fullName>
    </submittedName>
</protein>
<dbReference type="KEGG" id="jeo:JMA_20120"/>
<dbReference type="EMBL" id="CP009416">
    <property type="protein sequence ID" value="AJD91329.1"/>
    <property type="molecule type" value="Genomic_DNA"/>
</dbReference>